<dbReference type="AlphaFoldDB" id="A0A4C1XTS1"/>
<organism evidence="2 3">
    <name type="scientific">Eumeta variegata</name>
    <name type="common">Bagworm moth</name>
    <name type="synonym">Eumeta japonica</name>
    <dbReference type="NCBI Taxonomy" id="151549"/>
    <lineage>
        <taxon>Eukaryota</taxon>
        <taxon>Metazoa</taxon>
        <taxon>Ecdysozoa</taxon>
        <taxon>Arthropoda</taxon>
        <taxon>Hexapoda</taxon>
        <taxon>Insecta</taxon>
        <taxon>Pterygota</taxon>
        <taxon>Neoptera</taxon>
        <taxon>Endopterygota</taxon>
        <taxon>Lepidoptera</taxon>
        <taxon>Glossata</taxon>
        <taxon>Ditrysia</taxon>
        <taxon>Tineoidea</taxon>
        <taxon>Psychidae</taxon>
        <taxon>Oiketicinae</taxon>
        <taxon>Eumeta</taxon>
    </lineage>
</organism>
<dbReference type="Proteomes" id="UP000299102">
    <property type="component" value="Unassembled WGS sequence"/>
</dbReference>
<proteinExistence type="predicted"/>
<feature type="region of interest" description="Disordered" evidence="1">
    <location>
        <begin position="1"/>
        <end position="29"/>
    </location>
</feature>
<comment type="caution">
    <text evidence="2">The sequence shown here is derived from an EMBL/GenBank/DDBJ whole genome shotgun (WGS) entry which is preliminary data.</text>
</comment>
<protein>
    <submittedName>
        <fullName evidence="2">Uncharacterized protein</fullName>
    </submittedName>
</protein>
<evidence type="ECO:0000256" key="1">
    <source>
        <dbReference type="SAM" id="MobiDB-lite"/>
    </source>
</evidence>
<accession>A0A4C1XTS1</accession>
<dbReference type="EMBL" id="BGZK01000944">
    <property type="protein sequence ID" value="GBP65964.1"/>
    <property type="molecule type" value="Genomic_DNA"/>
</dbReference>
<evidence type="ECO:0000313" key="2">
    <source>
        <dbReference type="EMBL" id="GBP65964.1"/>
    </source>
</evidence>
<sequence length="145" mass="16118">MQPRGNEKQRKREERMFHSAPLPEGKRDAAPILPDTVFTSSTLRHIFARLISGAHESRGSKQSVTYKATSTMAPSHFTESKIHNHSATYATSPILKIVFSRLQHSKRFVSRSIFARKCFASNINGGTARGSDGPRGVLDPFALDH</sequence>
<name>A0A4C1XTS1_EUMVA</name>
<keyword evidence="3" id="KW-1185">Reference proteome</keyword>
<reference evidence="2 3" key="1">
    <citation type="journal article" date="2019" name="Commun. Biol.">
        <title>The bagworm genome reveals a unique fibroin gene that provides high tensile strength.</title>
        <authorList>
            <person name="Kono N."/>
            <person name="Nakamura H."/>
            <person name="Ohtoshi R."/>
            <person name="Tomita M."/>
            <person name="Numata K."/>
            <person name="Arakawa K."/>
        </authorList>
    </citation>
    <scope>NUCLEOTIDE SEQUENCE [LARGE SCALE GENOMIC DNA]</scope>
</reference>
<evidence type="ECO:0000313" key="3">
    <source>
        <dbReference type="Proteomes" id="UP000299102"/>
    </source>
</evidence>
<gene>
    <name evidence="2" type="ORF">EVAR_45884_1</name>
</gene>
<feature type="compositionally biased region" description="Basic and acidic residues" evidence="1">
    <location>
        <begin position="1"/>
        <end position="17"/>
    </location>
</feature>